<name>A0AAD7S714_9TELE</name>
<feature type="region of interest" description="Disordered" evidence="3">
    <location>
        <begin position="1"/>
        <end position="88"/>
    </location>
</feature>
<feature type="repeat" description="NHL" evidence="2">
    <location>
        <begin position="261"/>
        <end position="296"/>
    </location>
</feature>
<dbReference type="InterPro" id="IPR050952">
    <property type="entry name" value="TRIM-NHL_E3_ligases"/>
</dbReference>
<dbReference type="InterPro" id="IPR001258">
    <property type="entry name" value="NHL_repeat"/>
</dbReference>
<protein>
    <recommendedName>
        <fullName evidence="6">NHL repeat-containing protein</fullName>
    </recommendedName>
</protein>
<dbReference type="InterPro" id="IPR011042">
    <property type="entry name" value="6-blade_b-propeller_TolB-like"/>
</dbReference>
<reference evidence="4" key="1">
    <citation type="journal article" date="2023" name="Science">
        <title>Genome structures resolve the early diversification of teleost fishes.</title>
        <authorList>
            <person name="Parey E."/>
            <person name="Louis A."/>
            <person name="Montfort J."/>
            <person name="Bouchez O."/>
            <person name="Roques C."/>
            <person name="Iampietro C."/>
            <person name="Lluch J."/>
            <person name="Castinel A."/>
            <person name="Donnadieu C."/>
            <person name="Desvignes T."/>
            <person name="Floi Bucao C."/>
            <person name="Jouanno E."/>
            <person name="Wen M."/>
            <person name="Mejri S."/>
            <person name="Dirks R."/>
            <person name="Jansen H."/>
            <person name="Henkel C."/>
            <person name="Chen W.J."/>
            <person name="Zahm M."/>
            <person name="Cabau C."/>
            <person name="Klopp C."/>
            <person name="Thompson A.W."/>
            <person name="Robinson-Rechavi M."/>
            <person name="Braasch I."/>
            <person name="Lecointre G."/>
            <person name="Bobe J."/>
            <person name="Postlethwait J.H."/>
            <person name="Berthelot C."/>
            <person name="Roest Crollius H."/>
            <person name="Guiguen Y."/>
        </authorList>
    </citation>
    <scope>NUCLEOTIDE SEQUENCE</scope>
    <source>
        <strain evidence="4">NC1722</strain>
    </source>
</reference>
<dbReference type="SUPFAM" id="SSF63829">
    <property type="entry name" value="Calcium-dependent phosphotriesterase"/>
    <property type="match status" value="1"/>
</dbReference>
<dbReference type="EMBL" id="JAINUG010000102">
    <property type="protein sequence ID" value="KAJ8396892.1"/>
    <property type="molecule type" value="Genomic_DNA"/>
</dbReference>
<evidence type="ECO:0000256" key="1">
    <source>
        <dbReference type="ARBA" id="ARBA00022737"/>
    </source>
</evidence>
<comment type="caution">
    <text evidence="4">The sequence shown here is derived from an EMBL/GenBank/DDBJ whole genome shotgun (WGS) entry which is preliminary data.</text>
</comment>
<dbReference type="PROSITE" id="PS51125">
    <property type="entry name" value="NHL"/>
    <property type="match status" value="1"/>
</dbReference>
<dbReference type="GO" id="GO:0061630">
    <property type="term" value="F:ubiquitin protein ligase activity"/>
    <property type="evidence" value="ECO:0007669"/>
    <property type="project" value="TreeGrafter"/>
</dbReference>
<feature type="compositionally biased region" description="Basic and acidic residues" evidence="3">
    <location>
        <begin position="1"/>
        <end position="12"/>
    </location>
</feature>
<dbReference type="AlphaFoldDB" id="A0AAD7S714"/>
<evidence type="ECO:0000256" key="2">
    <source>
        <dbReference type="PROSITE-ProRule" id="PRU00504"/>
    </source>
</evidence>
<evidence type="ECO:0000313" key="5">
    <source>
        <dbReference type="Proteomes" id="UP001221898"/>
    </source>
</evidence>
<evidence type="ECO:0000256" key="3">
    <source>
        <dbReference type="SAM" id="MobiDB-lite"/>
    </source>
</evidence>
<evidence type="ECO:0008006" key="6">
    <source>
        <dbReference type="Google" id="ProtNLM"/>
    </source>
</evidence>
<gene>
    <name evidence="4" type="ORF">AAFF_G00012150</name>
</gene>
<evidence type="ECO:0000313" key="4">
    <source>
        <dbReference type="EMBL" id="KAJ8396892.1"/>
    </source>
</evidence>
<dbReference type="Pfam" id="PF01436">
    <property type="entry name" value="NHL"/>
    <property type="match status" value="1"/>
</dbReference>
<dbReference type="Proteomes" id="UP001221898">
    <property type="component" value="Unassembled WGS sequence"/>
</dbReference>
<dbReference type="Gene3D" id="2.120.10.30">
    <property type="entry name" value="TolB, C-terminal domain"/>
    <property type="match status" value="1"/>
</dbReference>
<keyword evidence="1" id="KW-0677">Repeat</keyword>
<accession>A0AAD7S714</accession>
<keyword evidence="5" id="KW-1185">Reference proteome</keyword>
<dbReference type="GO" id="GO:0043161">
    <property type="term" value="P:proteasome-mediated ubiquitin-dependent protein catabolic process"/>
    <property type="evidence" value="ECO:0007669"/>
    <property type="project" value="TreeGrafter"/>
</dbReference>
<dbReference type="GO" id="GO:0000209">
    <property type="term" value="P:protein polyubiquitination"/>
    <property type="evidence" value="ECO:0007669"/>
    <property type="project" value="TreeGrafter"/>
</dbReference>
<dbReference type="PANTHER" id="PTHR24104">
    <property type="entry name" value="E3 UBIQUITIN-PROTEIN LIGASE NHLRC1-RELATED"/>
    <property type="match status" value="1"/>
</dbReference>
<organism evidence="4 5">
    <name type="scientific">Aldrovandia affinis</name>
    <dbReference type="NCBI Taxonomy" id="143900"/>
    <lineage>
        <taxon>Eukaryota</taxon>
        <taxon>Metazoa</taxon>
        <taxon>Chordata</taxon>
        <taxon>Craniata</taxon>
        <taxon>Vertebrata</taxon>
        <taxon>Euteleostomi</taxon>
        <taxon>Actinopterygii</taxon>
        <taxon>Neopterygii</taxon>
        <taxon>Teleostei</taxon>
        <taxon>Notacanthiformes</taxon>
        <taxon>Halosauridae</taxon>
        <taxon>Aldrovandia</taxon>
    </lineage>
</organism>
<dbReference type="PANTHER" id="PTHR24104:SF47">
    <property type="entry name" value="E3 UBIQUITIN-PROTEIN LIGASE NHLRC1"/>
    <property type="match status" value="1"/>
</dbReference>
<sequence>MHKSEAPHHNIAETESAALRPGGRAPPIRPSPVPPAFWAFARSPRTDDNEDDSDRPGTLLPLNAGPDALRWGPADGRPLGEAGGGGGAAQPVGVAVAPNGIALVTDCGGRGVRALDVDGHQGAALRRAQAAGAGLGAGACAGVAVSSRGYLVVLAKPRSRCVSAHARDGRRLFCLQLGWRRPFGVAFTARGRVAVSDCCESGTLSVLTVDWTSGGVLHLQRIRGLRRPSFLACGEDGAIAVSTRGSVHLYDGAGTLVWKSGPDRGVFRPAGVAFDSERNVVVADRGSGRVVVLLGRDGGLLRCVVRGLAGPQGLALSPSGVLVIADREAEALITHAYQPVHTPPQPPAFIH</sequence>
<proteinExistence type="predicted"/>